<dbReference type="InterPro" id="IPR043502">
    <property type="entry name" value="DNA/RNA_pol_sf"/>
</dbReference>
<evidence type="ECO:0000313" key="3">
    <source>
        <dbReference type="Proteomes" id="UP001258017"/>
    </source>
</evidence>
<feature type="domain" description="Integrase zinc-binding" evidence="1">
    <location>
        <begin position="875"/>
        <end position="927"/>
    </location>
</feature>
<dbReference type="InterPro" id="IPR012337">
    <property type="entry name" value="RNaseH-like_sf"/>
</dbReference>
<accession>A0AAD9VKZ6</accession>
<dbReference type="SUPFAM" id="SSF56672">
    <property type="entry name" value="DNA/RNA polymerases"/>
    <property type="match status" value="1"/>
</dbReference>
<dbReference type="CDD" id="cd01644">
    <property type="entry name" value="RT_pepA17"/>
    <property type="match status" value="1"/>
</dbReference>
<dbReference type="PANTHER" id="PTHR47331:SF4">
    <property type="entry name" value="PEPTIDASE S1 DOMAIN-CONTAINING PROTEIN"/>
    <property type="match status" value="1"/>
</dbReference>
<reference evidence="2" key="1">
    <citation type="submission" date="2021-08" db="EMBL/GenBank/DDBJ databases">
        <authorList>
            <person name="Misof B."/>
            <person name="Oliver O."/>
            <person name="Podsiadlowski L."/>
            <person name="Donath A."/>
            <person name="Peters R."/>
            <person name="Mayer C."/>
            <person name="Rust J."/>
            <person name="Gunkel S."/>
            <person name="Lesny P."/>
            <person name="Martin S."/>
            <person name="Oeyen J.P."/>
            <person name="Petersen M."/>
            <person name="Panagiotis P."/>
            <person name="Wilbrandt J."/>
            <person name="Tanja T."/>
        </authorList>
    </citation>
    <scope>NUCLEOTIDE SEQUENCE</scope>
    <source>
        <strain evidence="2">GBR_01_08_01A</strain>
        <tissue evidence="2">Thorax + abdomen</tissue>
    </source>
</reference>
<dbReference type="Gene3D" id="3.30.70.270">
    <property type="match status" value="1"/>
</dbReference>
<keyword evidence="3" id="KW-1185">Reference proteome</keyword>
<dbReference type="InterPro" id="IPR041588">
    <property type="entry name" value="Integrase_H2C2"/>
</dbReference>
<dbReference type="Pfam" id="PF05380">
    <property type="entry name" value="Peptidase_A17"/>
    <property type="match status" value="1"/>
</dbReference>
<dbReference type="GO" id="GO:0071897">
    <property type="term" value="P:DNA biosynthetic process"/>
    <property type="evidence" value="ECO:0007669"/>
    <property type="project" value="UniProtKB-ARBA"/>
</dbReference>
<dbReference type="GO" id="GO:0003676">
    <property type="term" value="F:nucleic acid binding"/>
    <property type="evidence" value="ECO:0007669"/>
    <property type="project" value="InterPro"/>
</dbReference>
<dbReference type="InterPro" id="IPR008042">
    <property type="entry name" value="Retrotrans_Pao"/>
</dbReference>
<gene>
    <name evidence="2" type="ORF">KPH14_012630</name>
</gene>
<organism evidence="2 3">
    <name type="scientific">Odynerus spinipes</name>
    <dbReference type="NCBI Taxonomy" id="1348599"/>
    <lineage>
        <taxon>Eukaryota</taxon>
        <taxon>Metazoa</taxon>
        <taxon>Ecdysozoa</taxon>
        <taxon>Arthropoda</taxon>
        <taxon>Hexapoda</taxon>
        <taxon>Insecta</taxon>
        <taxon>Pterygota</taxon>
        <taxon>Neoptera</taxon>
        <taxon>Endopterygota</taxon>
        <taxon>Hymenoptera</taxon>
        <taxon>Apocrita</taxon>
        <taxon>Aculeata</taxon>
        <taxon>Vespoidea</taxon>
        <taxon>Vespidae</taxon>
        <taxon>Eumeninae</taxon>
        <taxon>Odynerus</taxon>
    </lineage>
</organism>
<protein>
    <recommendedName>
        <fullName evidence="1">Integrase zinc-binding domain-containing protein</fullName>
    </recommendedName>
</protein>
<evidence type="ECO:0000313" key="2">
    <source>
        <dbReference type="EMBL" id="KAK2578329.1"/>
    </source>
</evidence>
<dbReference type="Pfam" id="PF17921">
    <property type="entry name" value="Integrase_H2C2"/>
    <property type="match status" value="1"/>
</dbReference>
<dbReference type="EMBL" id="JAIFRP010000423">
    <property type="protein sequence ID" value="KAK2578329.1"/>
    <property type="molecule type" value="Genomic_DNA"/>
</dbReference>
<dbReference type="GO" id="GO:0042575">
    <property type="term" value="C:DNA polymerase complex"/>
    <property type="evidence" value="ECO:0007669"/>
    <property type="project" value="UniProtKB-ARBA"/>
</dbReference>
<dbReference type="SUPFAM" id="SSF53098">
    <property type="entry name" value="Ribonuclease H-like"/>
    <property type="match status" value="1"/>
</dbReference>
<sequence length="1060" mass="121130">MQIGKRTKTHRKKELVRRLKLKCNKQDELIGGVNSSKITSAKTAQIKIRSRHADYEAIIECLVLPTVTEKLPQVKINTKLICVPDGLELADPNFHEPGPVDVLLGAGLFWQLMCADSIIQQKGLPTLKNTLLGWIVGGELIDAKPKSPKLCGLITNSALQKQLERFWNQEETNETRLLTEDEADCERQFEESLKRDETGRFIVTLPKKENVVLGESENQAIRRLYAIERRFKANPAIKSDYIKFMKDYEDQGHMSTIVDESARSKDIYILPHQPVIRPDSMTTKLRVVFDASAKTSNGMALNDKLMVGPNLQRDLFDIILRFRAHEFVITADITAMFRQIMIREEDRDLQRILWRSDQTKPIKSYRLNTVTYGTAPAPYLAIRCLRQLAKENMDFPEASRVLREDFYMDDVLTGAKTVEAAMALQQQLSELLQRGQFQLRKWRSNEPRVLENLSNETEVDSLMKIDKDGALKTLGLLWNAKSDTMQYRVEIEEKEAKITKRLVLSKISQVFDPLGLLGPVIINGKWIMQQMWQLNTGWDEPLSQGLRETWNQYYSDLPRINQVQISRNINGENVEETFDLVGFGDASEKAYGACLYASSRNKEGQLQSHLICSKSRVAPLKTISLPRLELNAALLLSKLSDAARKAYGDKIKGLYLWSDSTIVLSWIATAPNILKTYVANRVSKIQDLTKNVNWMHVPSKENPADLISRGMTVDNWKNNELWWHGPSWLVKGEWPQRKEIEIDTSEMKSAVILLITTTYDVLRRFSSFEKLQRIIAYWLRFKTNALGGKKNGTLSVEELAVAERSIIKMTQRESFSMELQALEHDESVPKNSKLAAFCPFLDENGLIRVGGRLMRADIPEEAKHPVIIPSKHHITKIIMKKEHLRLHHCGPEQLLYSLRQKYWPLSGRREAQKVTRSCLECFRRKPKFPEIIMGDLPSGRISGSLRPFTNAGVDYAGPLQVRESRRRGRIHVSKAWMAVFVCFATKAVHLELVTELTTESFLAALRRFVGRRGVCSQISSDNGTNFVGAAKDLKEVYEFLKTEHDAIADNFIRLYRTSVN</sequence>
<dbReference type="InterPro" id="IPR036397">
    <property type="entry name" value="RNaseH_sf"/>
</dbReference>
<dbReference type="Proteomes" id="UP001258017">
    <property type="component" value="Unassembled WGS sequence"/>
</dbReference>
<proteinExistence type="predicted"/>
<reference evidence="2" key="2">
    <citation type="journal article" date="2023" name="Commun. Biol.">
        <title>Intrasexual cuticular hydrocarbon dimorphism in a wasp sheds light on hydrocarbon biosynthesis genes in Hymenoptera.</title>
        <authorList>
            <person name="Moris V.C."/>
            <person name="Podsiadlowski L."/>
            <person name="Martin S."/>
            <person name="Oeyen J.P."/>
            <person name="Donath A."/>
            <person name="Petersen M."/>
            <person name="Wilbrandt J."/>
            <person name="Misof B."/>
            <person name="Liedtke D."/>
            <person name="Thamm M."/>
            <person name="Scheiner R."/>
            <person name="Schmitt T."/>
            <person name="Niehuis O."/>
        </authorList>
    </citation>
    <scope>NUCLEOTIDE SEQUENCE</scope>
    <source>
        <strain evidence="2">GBR_01_08_01A</strain>
    </source>
</reference>
<dbReference type="PANTHER" id="PTHR47331">
    <property type="entry name" value="PHD-TYPE DOMAIN-CONTAINING PROTEIN"/>
    <property type="match status" value="1"/>
</dbReference>
<dbReference type="AlphaFoldDB" id="A0AAD9VKZ6"/>
<dbReference type="Gene3D" id="3.10.10.10">
    <property type="entry name" value="HIV Type 1 Reverse Transcriptase, subunit A, domain 1"/>
    <property type="match status" value="1"/>
</dbReference>
<dbReference type="InterPro" id="IPR043128">
    <property type="entry name" value="Rev_trsase/Diguanyl_cyclase"/>
</dbReference>
<name>A0AAD9VKZ6_9HYME</name>
<dbReference type="Gene3D" id="3.30.420.10">
    <property type="entry name" value="Ribonuclease H-like superfamily/Ribonuclease H"/>
    <property type="match status" value="1"/>
</dbReference>
<comment type="caution">
    <text evidence="2">The sequence shown here is derived from an EMBL/GenBank/DDBJ whole genome shotgun (WGS) entry which is preliminary data.</text>
</comment>
<evidence type="ECO:0000259" key="1">
    <source>
        <dbReference type="Pfam" id="PF17921"/>
    </source>
</evidence>